<dbReference type="InterPro" id="IPR038511">
    <property type="entry name" value="TAP42/TAP46-like_sf"/>
</dbReference>
<accession>A0A9P1M6Y7</accession>
<evidence type="ECO:0008006" key="4">
    <source>
        <dbReference type="Google" id="ProtNLM"/>
    </source>
</evidence>
<proteinExistence type="predicted"/>
<dbReference type="PANTHER" id="PTHR10933:SF9">
    <property type="entry name" value="IMMUNOGLOBULIN-BINDING PROTEIN 1"/>
    <property type="match status" value="1"/>
</dbReference>
<sequence length="258" mass="29417">MAEDEPPQSLRSLFEQAEETQTTLASMHDFRSEQYQETLAAAIKSYEECLRLVVELSIFSPNESVEDIATSSLPYLLINYHLAQLVQRFRPSSQQIDSIQFEKQRPLTSRSSGSSTGDEELVRQVYLTNIEFHVHMAFQDLESLNKELDMLRQAPPNPRPQQMVPNDARHRAPGQNNDSYSERLDAPLTSLLGTRQDLKKGVFRSGHNLPTMSIDDFQRPEPDEDNIEKADAETYKAREWDEFTEANPKGSGNTLNRG</sequence>
<evidence type="ECO:0000313" key="3">
    <source>
        <dbReference type="Proteomes" id="UP000838763"/>
    </source>
</evidence>
<dbReference type="PANTHER" id="PTHR10933">
    <property type="entry name" value="IMMUNOGLOBULIN-BINDING PROTEIN 1"/>
    <property type="match status" value="1"/>
</dbReference>
<dbReference type="Proteomes" id="UP000838763">
    <property type="component" value="Unassembled WGS sequence"/>
</dbReference>
<evidence type="ECO:0000256" key="1">
    <source>
        <dbReference type="SAM" id="MobiDB-lite"/>
    </source>
</evidence>
<protein>
    <recommendedName>
        <fullName evidence="4">TAP42-like protein</fullName>
    </recommendedName>
</protein>
<name>A0A9P1M6Y7_9PEZI</name>
<dbReference type="AlphaFoldDB" id="A0A9P1M6Y7"/>
<gene>
    <name evidence="2" type="ORF">PPNO1_LOCUS557</name>
</gene>
<dbReference type="Pfam" id="PF04177">
    <property type="entry name" value="TAP42"/>
    <property type="match status" value="2"/>
</dbReference>
<reference evidence="2" key="1">
    <citation type="submission" date="2022-11" db="EMBL/GenBank/DDBJ databases">
        <authorList>
            <person name="Scott C."/>
            <person name="Bruce N."/>
        </authorList>
    </citation>
    <scope>NUCLEOTIDE SEQUENCE</scope>
</reference>
<dbReference type="GO" id="GO:0009966">
    <property type="term" value="P:regulation of signal transduction"/>
    <property type="evidence" value="ECO:0007669"/>
    <property type="project" value="InterPro"/>
</dbReference>
<dbReference type="Gene3D" id="1.25.40.540">
    <property type="entry name" value="TAP42-like family"/>
    <property type="match status" value="1"/>
</dbReference>
<dbReference type="InterPro" id="IPR007304">
    <property type="entry name" value="TAP46-like"/>
</dbReference>
<feature type="region of interest" description="Disordered" evidence="1">
    <location>
        <begin position="151"/>
        <end position="182"/>
    </location>
</feature>
<keyword evidence="3" id="KW-1185">Reference proteome</keyword>
<dbReference type="GO" id="GO:0005829">
    <property type="term" value="C:cytosol"/>
    <property type="evidence" value="ECO:0007669"/>
    <property type="project" value="TreeGrafter"/>
</dbReference>
<comment type="caution">
    <text evidence="2">The sequence shown here is derived from an EMBL/GenBank/DDBJ whole genome shotgun (WGS) entry which is preliminary data.</text>
</comment>
<dbReference type="EMBL" id="CALLCH030000001">
    <property type="protein sequence ID" value="CAI4210758.1"/>
    <property type="molecule type" value="Genomic_DNA"/>
</dbReference>
<feature type="compositionally biased region" description="Basic and acidic residues" evidence="1">
    <location>
        <begin position="216"/>
        <end position="241"/>
    </location>
</feature>
<dbReference type="GO" id="GO:0035303">
    <property type="term" value="P:regulation of dephosphorylation"/>
    <property type="evidence" value="ECO:0007669"/>
    <property type="project" value="TreeGrafter"/>
</dbReference>
<evidence type="ECO:0000313" key="2">
    <source>
        <dbReference type="EMBL" id="CAI4210758.1"/>
    </source>
</evidence>
<dbReference type="OrthoDB" id="10261753at2759"/>
<feature type="region of interest" description="Disordered" evidence="1">
    <location>
        <begin position="211"/>
        <end position="258"/>
    </location>
</feature>
<organism evidence="2 3">
    <name type="scientific">Parascedosporium putredinis</name>
    <dbReference type="NCBI Taxonomy" id="1442378"/>
    <lineage>
        <taxon>Eukaryota</taxon>
        <taxon>Fungi</taxon>
        <taxon>Dikarya</taxon>
        <taxon>Ascomycota</taxon>
        <taxon>Pezizomycotina</taxon>
        <taxon>Sordariomycetes</taxon>
        <taxon>Hypocreomycetidae</taxon>
        <taxon>Microascales</taxon>
        <taxon>Microascaceae</taxon>
        <taxon>Parascedosporium</taxon>
    </lineage>
</organism>
<dbReference type="GO" id="GO:0051721">
    <property type="term" value="F:protein phosphatase 2A binding"/>
    <property type="evidence" value="ECO:0007669"/>
    <property type="project" value="TreeGrafter"/>
</dbReference>